<dbReference type="OrthoDB" id="5402452at2"/>
<name>A0A1M6LWS3_MALRU</name>
<evidence type="ECO:0000313" key="1">
    <source>
        <dbReference type="EMBL" id="SHJ75612.1"/>
    </source>
</evidence>
<protein>
    <submittedName>
        <fullName evidence="1">Uncharacterized protein</fullName>
    </submittedName>
</protein>
<accession>A0A1M6LWS3</accession>
<dbReference type="Proteomes" id="UP000184171">
    <property type="component" value="Unassembled WGS sequence"/>
</dbReference>
<dbReference type="AlphaFoldDB" id="A0A1M6LWS3"/>
<reference evidence="1 2" key="1">
    <citation type="submission" date="2016-11" db="EMBL/GenBank/DDBJ databases">
        <authorList>
            <person name="Jaros S."/>
            <person name="Januszkiewicz K."/>
            <person name="Wedrychowicz H."/>
        </authorList>
    </citation>
    <scope>NUCLEOTIDE SEQUENCE [LARGE SCALE GENOMIC DNA]</scope>
    <source>
        <strain evidence="1 2">DSM 5091</strain>
    </source>
</reference>
<keyword evidence="2" id="KW-1185">Reference proteome</keyword>
<dbReference type="EMBL" id="FQZT01000015">
    <property type="protein sequence ID" value="SHJ75612.1"/>
    <property type="molecule type" value="Genomic_DNA"/>
</dbReference>
<organism evidence="1 2">
    <name type="scientific">Malonomonas rubra DSM 5091</name>
    <dbReference type="NCBI Taxonomy" id="1122189"/>
    <lineage>
        <taxon>Bacteria</taxon>
        <taxon>Pseudomonadati</taxon>
        <taxon>Thermodesulfobacteriota</taxon>
        <taxon>Desulfuromonadia</taxon>
        <taxon>Desulfuromonadales</taxon>
        <taxon>Geopsychrobacteraceae</taxon>
        <taxon>Malonomonas</taxon>
    </lineage>
</organism>
<proteinExistence type="predicted"/>
<sequence length="64" mass="7169">MLGFGYMEIGILALLLCFVLGAGKTGEFLGRIFRTHRKIDQAKQDLKSSLNPVNLFGKDHCDRD</sequence>
<dbReference type="STRING" id="1122189.SAMN02745165_03087"/>
<dbReference type="RefSeq" id="WP_139249402.1">
    <property type="nucleotide sequence ID" value="NZ_FQZT01000015.1"/>
</dbReference>
<evidence type="ECO:0000313" key="2">
    <source>
        <dbReference type="Proteomes" id="UP000184171"/>
    </source>
</evidence>
<gene>
    <name evidence="1" type="ORF">SAMN02745165_03087</name>
</gene>